<dbReference type="AlphaFoldDB" id="A0A8H6E9U8"/>
<dbReference type="CDD" id="cd03357">
    <property type="entry name" value="LbH_MAT_GAT"/>
    <property type="match status" value="1"/>
</dbReference>
<dbReference type="EMBL" id="SPNV01000041">
    <property type="protein sequence ID" value="KAF5863958.1"/>
    <property type="molecule type" value="Genomic_DNA"/>
</dbReference>
<evidence type="ECO:0000256" key="3">
    <source>
        <dbReference type="ARBA" id="ARBA00023315"/>
    </source>
</evidence>
<comment type="similarity">
    <text evidence="1">Belongs to the transferase hexapeptide repeat family.</text>
</comment>
<keyword evidence="2" id="KW-0808">Transferase</keyword>
<dbReference type="FunFam" id="2.160.10.10:FF:000025">
    <property type="entry name" value="Hexapeptide-repeat containing-acetyltransferase"/>
    <property type="match status" value="1"/>
</dbReference>
<dbReference type="Pfam" id="PF12464">
    <property type="entry name" value="Mac"/>
    <property type="match status" value="1"/>
</dbReference>
<evidence type="ECO:0000259" key="4">
    <source>
        <dbReference type="SMART" id="SM01266"/>
    </source>
</evidence>
<evidence type="ECO:0000313" key="6">
    <source>
        <dbReference type="Proteomes" id="UP000541154"/>
    </source>
</evidence>
<reference evidence="5 6" key="1">
    <citation type="submission" date="2019-04" db="EMBL/GenBank/DDBJ databases">
        <title>Aspergillus burnettii sp. nov., novel species from soil in southeast Queensland.</title>
        <authorList>
            <person name="Gilchrist C.L.M."/>
            <person name="Pitt J.I."/>
            <person name="Lange L."/>
            <person name="Lacey H.J."/>
            <person name="Vuong D."/>
            <person name="Midgley D.J."/>
            <person name="Greenfield P."/>
            <person name="Bradbury M."/>
            <person name="Lacey E."/>
            <person name="Busk P.K."/>
            <person name="Pilgaard B."/>
            <person name="Chooi Y.H."/>
            <person name="Piggott A.M."/>
        </authorList>
    </citation>
    <scope>NUCLEOTIDE SEQUENCE [LARGE SCALE GENOMIC DNA]</scope>
    <source>
        <strain evidence="5 6">FRR 5400</strain>
    </source>
</reference>
<dbReference type="InterPro" id="IPR051159">
    <property type="entry name" value="Hexapeptide_acetyltransf"/>
</dbReference>
<dbReference type="PANTHER" id="PTHR23416">
    <property type="entry name" value="SIALIC ACID SYNTHASE-RELATED"/>
    <property type="match status" value="1"/>
</dbReference>
<keyword evidence="6" id="KW-1185">Reference proteome</keyword>
<dbReference type="InterPro" id="IPR024688">
    <property type="entry name" value="Mac_dom"/>
</dbReference>
<evidence type="ECO:0000256" key="2">
    <source>
        <dbReference type="ARBA" id="ARBA00022679"/>
    </source>
</evidence>
<gene>
    <name evidence="5" type="ORF">ETB97_008893</name>
</gene>
<protein>
    <recommendedName>
        <fullName evidence="4">Maltose/galactoside acetyltransferase domain-containing protein</fullName>
    </recommendedName>
</protein>
<dbReference type="InterPro" id="IPR001451">
    <property type="entry name" value="Hexapep"/>
</dbReference>
<dbReference type="Pfam" id="PF00132">
    <property type="entry name" value="Hexapep"/>
    <property type="match status" value="1"/>
</dbReference>
<evidence type="ECO:0000256" key="1">
    <source>
        <dbReference type="ARBA" id="ARBA00007274"/>
    </source>
</evidence>
<dbReference type="GO" id="GO:0016407">
    <property type="term" value="F:acetyltransferase activity"/>
    <property type="evidence" value="ECO:0007669"/>
    <property type="project" value="InterPro"/>
</dbReference>
<dbReference type="SMART" id="SM01266">
    <property type="entry name" value="Mac"/>
    <property type="match status" value="1"/>
</dbReference>
<dbReference type="InterPro" id="IPR011004">
    <property type="entry name" value="Trimer_LpxA-like_sf"/>
</dbReference>
<name>A0A8H6E9U8_PETAA</name>
<keyword evidence="3" id="KW-0012">Acyltransferase</keyword>
<dbReference type="PANTHER" id="PTHR23416:SF23">
    <property type="entry name" value="ACETYLTRANSFERASE C18B11.09C-RELATED"/>
    <property type="match status" value="1"/>
</dbReference>
<proteinExistence type="inferred from homology"/>
<organism evidence="5 6">
    <name type="scientific">Petromyces alliaceus</name>
    <name type="common">Aspergillus alliaceus</name>
    <dbReference type="NCBI Taxonomy" id="209559"/>
    <lineage>
        <taxon>Eukaryota</taxon>
        <taxon>Fungi</taxon>
        <taxon>Dikarya</taxon>
        <taxon>Ascomycota</taxon>
        <taxon>Pezizomycotina</taxon>
        <taxon>Eurotiomycetes</taxon>
        <taxon>Eurotiomycetidae</taxon>
        <taxon>Eurotiales</taxon>
        <taxon>Aspergillaceae</taxon>
        <taxon>Aspergillus</taxon>
        <taxon>Aspergillus subgen. Circumdati</taxon>
    </lineage>
</organism>
<dbReference type="Gene3D" id="2.160.10.10">
    <property type="entry name" value="Hexapeptide repeat proteins"/>
    <property type="match status" value="1"/>
</dbReference>
<comment type="caution">
    <text evidence="5">The sequence shown here is derived from an EMBL/GenBank/DDBJ whole genome shotgun (WGS) entry which is preliminary data.</text>
</comment>
<feature type="domain" description="Maltose/galactoside acetyltransferase" evidence="4">
    <location>
        <begin position="34"/>
        <end position="95"/>
    </location>
</feature>
<evidence type="ECO:0000313" key="5">
    <source>
        <dbReference type="EMBL" id="KAF5863958.1"/>
    </source>
</evidence>
<dbReference type="Proteomes" id="UP000541154">
    <property type="component" value="Unassembled WGS sequence"/>
</dbReference>
<sequence length="228" mass="24185">MDLALAGYAGADMVGDFTFVDRTGKSVAPYTVLRSAWAPSRGYNPFDHQLTEARFRARRLLSKYNSAPISDEMTPEYLKADRDAILGQLLGSVGSNVYLEPPIFVDYGCNISVGDNFYANFHATMLDCSLITIGDRVAFGPNVSILAATHETSVQSRREGLEFALEVSIGNDCWIGGGVTILAGVNIGEGCTIGAGAVVTKDIPPFSVAVGSPARIIKRAEPAAASST</sequence>
<accession>A0A8H6E9U8</accession>
<dbReference type="SUPFAM" id="SSF51161">
    <property type="entry name" value="Trimeric LpxA-like enzymes"/>
    <property type="match status" value="1"/>
</dbReference>
<dbReference type="GO" id="GO:0008374">
    <property type="term" value="F:O-acyltransferase activity"/>
    <property type="evidence" value="ECO:0007669"/>
    <property type="project" value="TreeGrafter"/>
</dbReference>